<keyword evidence="2" id="KW-1185">Reference proteome</keyword>
<accession>A0A5J4Z6M8</accession>
<reference evidence="2" key="1">
    <citation type="journal article" date="2019" name="Nat. Commun.">
        <title>Expansion of phycobilisome linker gene families in mesophilic red algae.</title>
        <authorList>
            <person name="Lee J."/>
            <person name="Kim D."/>
            <person name="Bhattacharya D."/>
            <person name="Yoon H.S."/>
        </authorList>
    </citation>
    <scope>NUCLEOTIDE SEQUENCE [LARGE SCALE GENOMIC DNA]</scope>
    <source>
        <strain evidence="2">CCMP 1328</strain>
    </source>
</reference>
<dbReference type="InterPro" id="IPR011990">
    <property type="entry name" value="TPR-like_helical_dom_sf"/>
</dbReference>
<proteinExistence type="predicted"/>
<sequence>MLRSPILSRALLRTRNWLSMRTAAAGSAASGDGFVGEMSWSEAHRADALRRGFDPETYALNMALKLALSSDKKAYAAGVDMDPARWRSQVARVLETTDTPFDAMTLSSALMLAKRLDLTPHEKLLFAVRMLQRARADHVYLDSAVMMHVLSLARPCRKVNLVLTVKRMVEMSWLPGGFRTRVRRLDKQAYSTLVTYWSQCDRPALVHESLRELQLCSDDRHPESALFGVLLRCFLGAGCTDAALQIWKIMRSPAFVDLALQRGENLCNGAWVCVYTRDAGEADFIIQKFKEHSITPDARTLRLLVSVYILAADFSSARAQMDWMTRLGYALHPRELYQYLHASTAVAGDISGGAKPALDTLLLTLGDVLIKSAVSENARGQVDSRDPVHSDFLRAYFNALYEGVQDGRLGRSPYSLEDVADTAIRIFEHSYSNDRDIASCMTYLASRAGRLDYALGVAHHRHQRAPREGADVAHPDDALQAFAYEALAERSVAESRENDTLALLFRKNDNADEPPVDQMIVSQALTHFLHAFGRLGRLEICAEAVDSFEHAYGADILVTLAYSHVLRGASRSAEAHDLLKKFYG</sequence>
<dbReference type="OrthoDB" id="185373at2759"/>
<gene>
    <name evidence="1" type="ORF">FVE85_6941</name>
</gene>
<organism evidence="1 2">
    <name type="scientific">Porphyridium purpureum</name>
    <name type="common">Red alga</name>
    <name type="synonym">Porphyridium cruentum</name>
    <dbReference type="NCBI Taxonomy" id="35688"/>
    <lineage>
        <taxon>Eukaryota</taxon>
        <taxon>Rhodophyta</taxon>
        <taxon>Bangiophyceae</taxon>
        <taxon>Porphyridiales</taxon>
        <taxon>Porphyridiaceae</taxon>
        <taxon>Porphyridium</taxon>
    </lineage>
</organism>
<dbReference type="EMBL" id="VRMN01000001">
    <property type="protein sequence ID" value="KAA8499356.1"/>
    <property type="molecule type" value="Genomic_DNA"/>
</dbReference>
<dbReference type="AlphaFoldDB" id="A0A5J4Z6M8"/>
<dbReference type="Gene3D" id="1.25.40.10">
    <property type="entry name" value="Tetratricopeptide repeat domain"/>
    <property type="match status" value="1"/>
</dbReference>
<evidence type="ECO:0008006" key="3">
    <source>
        <dbReference type="Google" id="ProtNLM"/>
    </source>
</evidence>
<name>A0A5J4Z6M8_PORPP</name>
<protein>
    <recommendedName>
        <fullName evidence="3">Pentatricopeptide repeat-containing protein</fullName>
    </recommendedName>
</protein>
<dbReference type="Proteomes" id="UP000324585">
    <property type="component" value="Unassembled WGS sequence"/>
</dbReference>
<comment type="caution">
    <text evidence="1">The sequence shown here is derived from an EMBL/GenBank/DDBJ whole genome shotgun (WGS) entry which is preliminary data.</text>
</comment>
<evidence type="ECO:0000313" key="2">
    <source>
        <dbReference type="Proteomes" id="UP000324585"/>
    </source>
</evidence>
<evidence type="ECO:0000313" key="1">
    <source>
        <dbReference type="EMBL" id="KAA8499356.1"/>
    </source>
</evidence>